<dbReference type="GO" id="GO:0010181">
    <property type="term" value="F:FMN binding"/>
    <property type="evidence" value="ECO:0007669"/>
    <property type="project" value="InterPro"/>
</dbReference>
<dbReference type="InterPro" id="IPR050121">
    <property type="entry name" value="Cytochrome_P450_monoxygenase"/>
</dbReference>
<dbReference type="PROSITE" id="PS00086">
    <property type="entry name" value="CYTOCHROME_P450"/>
    <property type="match status" value="1"/>
</dbReference>
<dbReference type="SUPFAM" id="SSF48264">
    <property type="entry name" value="Cytochrome P450"/>
    <property type="match status" value="1"/>
</dbReference>
<dbReference type="PANTHER" id="PTHR24305:SF166">
    <property type="entry name" value="CYTOCHROME P450 12A4, MITOCHONDRIAL-RELATED"/>
    <property type="match status" value="1"/>
</dbReference>
<organism evidence="8 9">
    <name type="scientific">Rhizophlyctis rosea</name>
    <dbReference type="NCBI Taxonomy" id="64517"/>
    <lineage>
        <taxon>Eukaryota</taxon>
        <taxon>Fungi</taxon>
        <taxon>Fungi incertae sedis</taxon>
        <taxon>Chytridiomycota</taxon>
        <taxon>Chytridiomycota incertae sedis</taxon>
        <taxon>Chytridiomycetes</taxon>
        <taxon>Rhizophlyctidales</taxon>
        <taxon>Rhizophlyctidaceae</taxon>
        <taxon>Rhizophlyctis</taxon>
    </lineage>
</organism>
<dbReference type="InterPro" id="IPR036396">
    <property type="entry name" value="Cyt_P450_sf"/>
</dbReference>
<accession>A0AAD5S5G3</accession>
<evidence type="ECO:0000256" key="5">
    <source>
        <dbReference type="PIRSR" id="PIRSR602401-1"/>
    </source>
</evidence>
<sequence length="788" mass="87415">MGIPVPQPPESFIIGNLKEIDPDYGLGSLERLAKLYGPIYRLNILGQKLIVLSSQELVNEASSTSTWEKTLPTALKEIRALAGDGLFTAYNHEANWKLAHKILIPAFGPGNIRAMFPDMYDIASQLSLKWERFGEDNRIDVANDFTSFADHLRSTQAHVGHHRIVFVQLPACLHVEGHCCQDGPARSINIYRFNSFYKDTMHPFVEAMVDVLLESGQRTRRLPIQQTLMVRASRKYQQDIDYLHDLCDKIVAERKAHPTDSKDLLNLMLNGRDKETGEGLTVENIRYQMVTFLIAGHETTSGLLSFTFYYLLKNPHTLQRAQEEVDRVTQGQPLTLEHLPHLKYIDAALKEALRLNPTAPMFVVKPKQTSGTYTFDTGHEIDATENCGILLSTLHKDPKVWGDDADVFRPERMLDGGFEKLPPNSWKPFGNGMRACIGRPFAWQESLIVVAMILQRFNLELVDPKYDLRVKQTLTIKPVGFEMRARVRKGSRAVGSVGVSVHSPLSSPVQSHAEHAKEKGAANGDGVVGKASVEEKRAPSKITILYGSNSGSCESFAERVASDATSQGFTATSATLDSATESLPTDQPVVIICPSYEGQPADNAKRFVSWVTSLTAADALKGVKYAVFGAGHHDWAATYHRVPRLIDDTLAKLGAQRFLERGETDAAGDFFGDFESWEDKLWPALRSLLDIPESAVEEFPTQRRNSLEDLVVPSVGSTGPLLDVVILNEQRAAVLGQKDFRYGVVVENRKLTGDELKCGSLAKRHVEIKLPEGLTYRAGGLGIMAARL</sequence>
<comment type="cofactor">
    <cofactor evidence="1 5">
        <name>heme</name>
        <dbReference type="ChEBI" id="CHEBI:30413"/>
    </cofactor>
</comment>
<keyword evidence="3 5" id="KW-0479">Metal-binding</keyword>
<feature type="binding site" description="axial binding residue" evidence="5">
    <location>
        <position position="436"/>
    </location>
    <ligand>
        <name>heme</name>
        <dbReference type="ChEBI" id="CHEBI:30413"/>
    </ligand>
    <ligandPart>
        <name>Fe</name>
        <dbReference type="ChEBI" id="CHEBI:18248"/>
    </ligandPart>
</feature>
<reference evidence="8" key="1">
    <citation type="submission" date="2020-05" db="EMBL/GenBank/DDBJ databases">
        <title>Phylogenomic resolution of chytrid fungi.</title>
        <authorList>
            <person name="Stajich J.E."/>
            <person name="Amses K."/>
            <person name="Simmons R."/>
            <person name="Seto K."/>
            <person name="Myers J."/>
            <person name="Bonds A."/>
            <person name="Quandt C.A."/>
            <person name="Barry K."/>
            <person name="Liu P."/>
            <person name="Grigoriev I."/>
            <person name="Longcore J.E."/>
            <person name="James T.Y."/>
        </authorList>
    </citation>
    <scope>NUCLEOTIDE SEQUENCE</scope>
    <source>
        <strain evidence="8">JEL0318</strain>
    </source>
</reference>
<dbReference type="Gene3D" id="3.40.50.360">
    <property type="match status" value="1"/>
</dbReference>
<evidence type="ECO:0000256" key="6">
    <source>
        <dbReference type="SAM" id="MobiDB-lite"/>
    </source>
</evidence>
<keyword evidence="9" id="KW-1185">Reference proteome</keyword>
<dbReference type="EMBL" id="JADGJD010001318">
    <property type="protein sequence ID" value="KAJ3044036.1"/>
    <property type="molecule type" value="Genomic_DNA"/>
</dbReference>
<dbReference type="PROSITE" id="PS50902">
    <property type="entry name" value="FLAVODOXIN_LIKE"/>
    <property type="match status" value="1"/>
</dbReference>
<feature type="domain" description="Flavodoxin-like" evidence="7">
    <location>
        <begin position="542"/>
        <end position="682"/>
    </location>
</feature>
<proteinExistence type="inferred from homology"/>
<dbReference type="PRINTS" id="PR00385">
    <property type="entry name" value="P450"/>
</dbReference>
<keyword evidence="4 5" id="KW-0408">Iron</keyword>
<evidence type="ECO:0000256" key="1">
    <source>
        <dbReference type="ARBA" id="ARBA00001971"/>
    </source>
</evidence>
<evidence type="ECO:0000313" key="8">
    <source>
        <dbReference type="EMBL" id="KAJ3044036.1"/>
    </source>
</evidence>
<evidence type="ECO:0000256" key="3">
    <source>
        <dbReference type="ARBA" id="ARBA00022723"/>
    </source>
</evidence>
<gene>
    <name evidence="8" type="ORF">HK097_001593</name>
</gene>
<evidence type="ECO:0000256" key="2">
    <source>
        <dbReference type="ARBA" id="ARBA00010617"/>
    </source>
</evidence>
<evidence type="ECO:0000256" key="4">
    <source>
        <dbReference type="ARBA" id="ARBA00023004"/>
    </source>
</evidence>
<dbReference type="CDD" id="cd11068">
    <property type="entry name" value="CYP120A1"/>
    <property type="match status" value="1"/>
</dbReference>
<dbReference type="Pfam" id="PF00258">
    <property type="entry name" value="Flavodoxin_1"/>
    <property type="match status" value="1"/>
</dbReference>
<keyword evidence="5" id="KW-0349">Heme</keyword>
<dbReference type="GO" id="GO:0005506">
    <property type="term" value="F:iron ion binding"/>
    <property type="evidence" value="ECO:0007669"/>
    <property type="project" value="InterPro"/>
</dbReference>
<dbReference type="InterPro" id="IPR001128">
    <property type="entry name" value="Cyt_P450"/>
</dbReference>
<dbReference type="GO" id="GO:0020037">
    <property type="term" value="F:heme binding"/>
    <property type="evidence" value="ECO:0007669"/>
    <property type="project" value="InterPro"/>
</dbReference>
<name>A0AAD5S5G3_9FUNG</name>
<dbReference type="Proteomes" id="UP001212841">
    <property type="component" value="Unassembled WGS sequence"/>
</dbReference>
<evidence type="ECO:0000313" key="9">
    <source>
        <dbReference type="Proteomes" id="UP001212841"/>
    </source>
</evidence>
<dbReference type="Gene3D" id="1.10.630.10">
    <property type="entry name" value="Cytochrome P450"/>
    <property type="match status" value="1"/>
</dbReference>
<dbReference type="SUPFAM" id="SSF52218">
    <property type="entry name" value="Flavoproteins"/>
    <property type="match status" value="1"/>
</dbReference>
<dbReference type="GO" id="GO:0004497">
    <property type="term" value="F:monooxygenase activity"/>
    <property type="evidence" value="ECO:0007669"/>
    <property type="project" value="InterPro"/>
</dbReference>
<dbReference type="PRINTS" id="PR00463">
    <property type="entry name" value="EP450I"/>
</dbReference>
<dbReference type="GO" id="GO:0016705">
    <property type="term" value="F:oxidoreductase activity, acting on paired donors, with incorporation or reduction of molecular oxygen"/>
    <property type="evidence" value="ECO:0007669"/>
    <property type="project" value="InterPro"/>
</dbReference>
<dbReference type="InterPro" id="IPR017972">
    <property type="entry name" value="Cyt_P450_CS"/>
</dbReference>
<dbReference type="InterPro" id="IPR002401">
    <property type="entry name" value="Cyt_P450_E_grp-I"/>
</dbReference>
<comment type="caution">
    <text evidence="8">The sequence shown here is derived from an EMBL/GenBank/DDBJ whole genome shotgun (WGS) entry which is preliminary data.</text>
</comment>
<dbReference type="AlphaFoldDB" id="A0AAD5S5G3"/>
<dbReference type="InterPro" id="IPR029039">
    <property type="entry name" value="Flavoprotein-like_sf"/>
</dbReference>
<protein>
    <recommendedName>
        <fullName evidence="7">Flavodoxin-like domain-containing protein</fullName>
    </recommendedName>
</protein>
<comment type="similarity">
    <text evidence="2">Belongs to the cytochrome P450 family.</text>
</comment>
<dbReference type="InterPro" id="IPR008254">
    <property type="entry name" value="Flavodoxin/NO_synth"/>
</dbReference>
<dbReference type="PANTHER" id="PTHR24305">
    <property type="entry name" value="CYTOCHROME P450"/>
    <property type="match status" value="1"/>
</dbReference>
<feature type="region of interest" description="Disordered" evidence="6">
    <location>
        <begin position="503"/>
        <end position="530"/>
    </location>
</feature>
<evidence type="ECO:0000259" key="7">
    <source>
        <dbReference type="PROSITE" id="PS50902"/>
    </source>
</evidence>
<dbReference type="Pfam" id="PF00067">
    <property type="entry name" value="p450"/>
    <property type="match status" value="2"/>
</dbReference>